<sequence>MSESTASAPLPVTPPAADEAAALAVSPVPVEPTQASPTPEGSKTSPPTGEAPATTTKTPAEPAPVPAPVPEPDPNDVGFDLRFMDFAGKPIKDLPYKIITVEDGRRLEFPGSSDAQGKGAKMSGMPVDTPLEIWVKKLDGSFDRKYKGTVGCKDTSVCLVSPHIVVKVKPELHDGPSGTASAPLPKAAPAVEHKPNATVASNPSQVQNELKLKPGRDANGHPILTAEPTRDAAGRNRLPTLGLWSHEGLGDTPGKTDPRKKPGFVQGPIVDVKKVEELIKIMEQQVTWDWNGLKATYGTTMKMQEASENGTFKAENNAKESGVFHGQCYSSVKLALWRAHQTEGVDGGVYPATQAGQFLRDQGFVEVTKELPDARWAAPGDVVVYQYDDETIAQNEAAIAEQLKAYEVAVKDYPNQLKAYDEAHKAWLERTKPGVLPPAPSKGTAKHKKDPEPKRPSPPVRPQGRNYGHIDVRTYDGYLSDAKTLKLPSAVQRGGRKGFVVNGIYRKFYDPAAIARVSAFLKILREWECHEELDDSKRYFLTMRPIDGSRVFKDTSRHPFESIDGASSTPSGAYQFTLTTYLSLIRPEYGIGSGFSPRNQDRLAVLYLEILPGNPLSKIRAGDVDGAVKLLAGIWSSLPGGKDPRKEKRGGKIYQYGMSDLMSRFEVFLKGA</sequence>
<comment type="caution">
    <text evidence="2">The sequence shown here is derived from an EMBL/GenBank/DDBJ whole genome shotgun (WGS) entry which is preliminary data.</text>
</comment>
<keyword evidence="3" id="KW-1185">Reference proteome</keyword>
<feature type="compositionally biased region" description="Low complexity" evidence="1">
    <location>
        <begin position="15"/>
        <end position="28"/>
    </location>
</feature>
<dbReference type="Gene3D" id="1.10.530.10">
    <property type="match status" value="1"/>
</dbReference>
<reference evidence="2 3" key="1">
    <citation type="submission" date="2024-08" db="EMBL/GenBank/DDBJ databases">
        <authorList>
            <person name="Lu H."/>
        </authorList>
    </citation>
    <scope>NUCLEOTIDE SEQUENCE [LARGE SCALE GENOMIC DNA]</scope>
    <source>
        <strain evidence="2 3">BYS87W</strain>
    </source>
</reference>
<dbReference type="InterPro" id="IPR023346">
    <property type="entry name" value="Lysozyme-like_dom_sf"/>
</dbReference>
<protein>
    <recommendedName>
        <fullName evidence="4">Muramidase (Phage lambda lysozyme)</fullName>
    </recommendedName>
</protein>
<feature type="region of interest" description="Disordered" evidence="1">
    <location>
        <begin position="1"/>
        <end position="74"/>
    </location>
</feature>
<gene>
    <name evidence="2" type="ORF">ACG01O_22060</name>
</gene>
<organism evidence="2 3">
    <name type="scientific">Pelomonas baiyunensis</name>
    <dbReference type="NCBI Taxonomy" id="3299026"/>
    <lineage>
        <taxon>Bacteria</taxon>
        <taxon>Pseudomonadati</taxon>
        <taxon>Pseudomonadota</taxon>
        <taxon>Betaproteobacteria</taxon>
        <taxon>Burkholderiales</taxon>
        <taxon>Sphaerotilaceae</taxon>
        <taxon>Roseateles</taxon>
    </lineage>
</organism>
<evidence type="ECO:0000313" key="2">
    <source>
        <dbReference type="EMBL" id="MFG6469318.1"/>
    </source>
</evidence>
<feature type="region of interest" description="Disordered" evidence="1">
    <location>
        <begin position="242"/>
        <end position="265"/>
    </location>
</feature>
<feature type="region of interest" description="Disordered" evidence="1">
    <location>
        <begin position="431"/>
        <end position="467"/>
    </location>
</feature>
<feature type="compositionally biased region" description="Polar residues" evidence="1">
    <location>
        <begin position="33"/>
        <end position="45"/>
    </location>
</feature>
<dbReference type="Proteomes" id="UP001606303">
    <property type="component" value="Unassembled WGS sequence"/>
</dbReference>
<proteinExistence type="predicted"/>
<dbReference type="EMBL" id="JBIGIB010000010">
    <property type="protein sequence ID" value="MFG6469318.1"/>
    <property type="molecule type" value="Genomic_DNA"/>
</dbReference>
<feature type="compositionally biased region" description="Low complexity" evidence="1">
    <location>
        <begin position="46"/>
        <end position="60"/>
    </location>
</feature>
<dbReference type="RefSeq" id="WP_394387758.1">
    <property type="nucleotide sequence ID" value="NZ_JBIGIB010000010.1"/>
</dbReference>
<dbReference type="Gene3D" id="3.90.1720.10">
    <property type="entry name" value="endopeptidase domain like (from Nostoc punctiforme)"/>
    <property type="match status" value="1"/>
</dbReference>
<feature type="compositionally biased region" description="Pro residues" evidence="1">
    <location>
        <begin position="61"/>
        <end position="72"/>
    </location>
</feature>
<name>A0ABW7H504_9BURK</name>
<evidence type="ECO:0008006" key="4">
    <source>
        <dbReference type="Google" id="ProtNLM"/>
    </source>
</evidence>
<evidence type="ECO:0000256" key="1">
    <source>
        <dbReference type="SAM" id="MobiDB-lite"/>
    </source>
</evidence>
<accession>A0ABW7H504</accession>
<evidence type="ECO:0000313" key="3">
    <source>
        <dbReference type="Proteomes" id="UP001606303"/>
    </source>
</evidence>
<dbReference type="SUPFAM" id="SSF53955">
    <property type="entry name" value="Lysozyme-like"/>
    <property type="match status" value="1"/>
</dbReference>